<reference evidence="3 4" key="1">
    <citation type="submission" date="2016-08" db="EMBL/GenBank/DDBJ databases">
        <title>Genome sequence of Clavibacter michiganensis spp. strain CASJ009.</title>
        <authorList>
            <person name="Thapa S.P."/>
            <person name="Coaker G."/>
        </authorList>
    </citation>
    <scope>NUCLEOTIDE SEQUENCE [LARGE SCALE GENOMIC DNA]</scope>
    <source>
        <strain evidence="3">CASJ009</strain>
    </source>
</reference>
<comment type="caution">
    <text evidence="3">The sequence shown here is derived from an EMBL/GenBank/DDBJ whole genome shotgun (WGS) entry which is preliminary data.</text>
</comment>
<sequence length="405" mass="39752">MSRGQADPASPSPSLPPARPGAVVAVDIGGTTLKGAVLDADGGVVARRVTPTFDARMDALVTLRELVADLVARSAARGIRVTAVGLASPGLVDAETGSIGYAANLGWSELPLRRILEDELGLPVHVEHDGRAAAIAERAAHPDEAAAFRDFVFLPIGTGIAAAVVTSGVVVRGATGGAGELGHAPIVQDGDACGCGQRGCLEAYASATSILARYRRRGGTAASSTPGIVARLDVDRDARAVWADAVDALAVGITTLAVVLDPARVVIGGGLSGAGDALLVPLRAAVDARLGWRPAPPITASALGTHGGVVGAALLAGGDAMSPGFALRAAASLRASTDADGGAAVEPAAVPVEAAADRAASASAPAAAPGPAHDHRPDPDPDTGSAAAPPADGAATASTAPSART</sequence>
<dbReference type="Pfam" id="PF00480">
    <property type="entry name" value="ROK"/>
    <property type="match status" value="1"/>
</dbReference>
<dbReference type="GO" id="GO:0016301">
    <property type="term" value="F:kinase activity"/>
    <property type="evidence" value="ECO:0007669"/>
    <property type="project" value="UniProtKB-KW"/>
</dbReference>
<dbReference type="SUPFAM" id="SSF53067">
    <property type="entry name" value="Actin-like ATPase domain"/>
    <property type="match status" value="1"/>
</dbReference>
<keyword evidence="3" id="KW-0808">Transferase</keyword>
<feature type="compositionally biased region" description="Pro residues" evidence="2">
    <location>
        <begin position="10"/>
        <end position="19"/>
    </location>
</feature>
<proteinExistence type="inferred from homology"/>
<feature type="compositionally biased region" description="Low complexity" evidence="2">
    <location>
        <begin position="382"/>
        <end position="405"/>
    </location>
</feature>
<protein>
    <submittedName>
        <fullName evidence="3">Glucokinase</fullName>
    </submittedName>
</protein>
<dbReference type="PANTHER" id="PTHR18964:SF149">
    <property type="entry name" value="BIFUNCTIONAL UDP-N-ACETYLGLUCOSAMINE 2-EPIMERASE_N-ACETYLMANNOSAMINE KINASE"/>
    <property type="match status" value="1"/>
</dbReference>
<comment type="similarity">
    <text evidence="1">Belongs to the ROK (NagC/XylR) family.</text>
</comment>
<gene>
    <name evidence="3" type="primary">glkA_2</name>
    <name evidence="3" type="ORF">CMsap09_14925</name>
</gene>
<keyword evidence="3" id="KW-0418">Kinase</keyword>
<evidence type="ECO:0000256" key="1">
    <source>
        <dbReference type="ARBA" id="ARBA00006479"/>
    </source>
</evidence>
<evidence type="ECO:0000313" key="4">
    <source>
        <dbReference type="Proteomes" id="UP000195106"/>
    </source>
</evidence>
<name>A0A251XY79_9MICO</name>
<dbReference type="EMBL" id="MDHJ01000001">
    <property type="protein sequence ID" value="OUE10239.1"/>
    <property type="molecule type" value="Genomic_DNA"/>
</dbReference>
<feature type="region of interest" description="Disordered" evidence="2">
    <location>
        <begin position="354"/>
        <end position="405"/>
    </location>
</feature>
<dbReference type="Gene3D" id="3.30.420.40">
    <property type="match status" value="2"/>
</dbReference>
<dbReference type="InterPro" id="IPR000600">
    <property type="entry name" value="ROK"/>
</dbReference>
<evidence type="ECO:0000313" key="3">
    <source>
        <dbReference type="EMBL" id="OUE10239.1"/>
    </source>
</evidence>
<accession>A0A251XY79</accession>
<dbReference type="Proteomes" id="UP000195106">
    <property type="component" value="Unassembled WGS sequence"/>
</dbReference>
<feature type="compositionally biased region" description="Low complexity" evidence="2">
    <location>
        <begin position="354"/>
        <end position="371"/>
    </location>
</feature>
<organism evidence="3 4">
    <name type="scientific">Clavibacter michiganensis</name>
    <dbReference type="NCBI Taxonomy" id="28447"/>
    <lineage>
        <taxon>Bacteria</taxon>
        <taxon>Bacillati</taxon>
        <taxon>Actinomycetota</taxon>
        <taxon>Actinomycetes</taxon>
        <taxon>Micrococcales</taxon>
        <taxon>Microbacteriaceae</taxon>
        <taxon>Clavibacter</taxon>
    </lineage>
</organism>
<evidence type="ECO:0000256" key="2">
    <source>
        <dbReference type="SAM" id="MobiDB-lite"/>
    </source>
</evidence>
<feature type="region of interest" description="Disordered" evidence="2">
    <location>
        <begin position="1"/>
        <end position="20"/>
    </location>
</feature>
<dbReference type="InterPro" id="IPR043129">
    <property type="entry name" value="ATPase_NBD"/>
</dbReference>
<dbReference type="AlphaFoldDB" id="A0A251XY79"/>
<dbReference type="PANTHER" id="PTHR18964">
    <property type="entry name" value="ROK (REPRESSOR, ORF, KINASE) FAMILY"/>
    <property type="match status" value="1"/>
</dbReference>